<sequence length="116" mass="12503">MTLSEFYSSLGESLDEVLERLRMESRVAKYLGLFLNDPSFSELKAAFAANDAKTAFRAAHTLKGVAANLGLNKLSASSSELTEDLRPEAFTANSQALLEKVEADYVAAVAGIKQLS</sequence>
<dbReference type="Gene3D" id="1.20.120.160">
    <property type="entry name" value="HPT domain"/>
    <property type="match status" value="1"/>
</dbReference>
<evidence type="ECO:0000256" key="1">
    <source>
        <dbReference type="PROSITE-ProRule" id="PRU00110"/>
    </source>
</evidence>
<dbReference type="AlphaFoldDB" id="A0A380S4U9"/>
<protein>
    <submittedName>
        <fullName evidence="3">Hpt domain-containing protein</fullName>
    </submittedName>
</protein>
<dbReference type="EMBL" id="UHJL01000002">
    <property type="protein sequence ID" value="SUQ24237.1"/>
    <property type="molecule type" value="Genomic_DNA"/>
</dbReference>
<organism evidence="3 4">
    <name type="scientific">Fibrobacter succinogenes</name>
    <name type="common">Bacteroides succinogenes</name>
    <dbReference type="NCBI Taxonomy" id="833"/>
    <lineage>
        <taxon>Bacteria</taxon>
        <taxon>Pseudomonadati</taxon>
        <taxon>Fibrobacterota</taxon>
        <taxon>Fibrobacteria</taxon>
        <taxon>Fibrobacterales</taxon>
        <taxon>Fibrobacteraceae</taxon>
        <taxon>Fibrobacter</taxon>
    </lineage>
</organism>
<name>A0A380S4U9_FIBSU</name>
<feature type="domain" description="HPt" evidence="2">
    <location>
        <begin position="21"/>
        <end position="116"/>
    </location>
</feature>
<dbReference type="Pfam" id="PF01627">
    <property type="entry name" value="Hpt"/>
    <property type="match status" value="1"/>
</dbReference>
<dbReference type="GO" id="GO:0000160">
    <property type="term" value="P:phosphorelay signal transduction system"/>
    <property type="evidence" value="ECO:0007669"/>
    <property type="project" value="InterPro"/>
</dbReference>
<evidence type="ECO:0000259" key="2">
    <source>
        <dbReference type="PROSITE" id="PS50894"/>
    </source>
</evidence>
<evidence type="ECO:0000313" key="3">
    <source>
        <dbReference type="EMBL" id="SUQ24237.1"/>
    </source>
</evidence>
<dbReference type="Proteomes" id="UP000255423">
    <property type="component" value="Unassembled WGS sequence"/>
</dbReference>
<keyword evidence="1" id="KW-0597">Phosphoprotein</keyword>
<reference evidence="3 4" key="1">
    <citation type="submission" date="2017-08" db="EMBL/GenBank/DDBJ databases">
        <authorList>
            <person name="de Groot N.N."/>
        </authorList>
    </citation>
    <scope>NUCLEOTIDE SEQUENCE [LARGE SCALE GENOMIC DNA]</scope>
    <source>
        <strain evidence="3 4">HM2</strain>
    </source>
</reference>
<dbReference type="InterPro" id="IPR036641">
    <property type="entry name" value="HPT_dom_sf"/>
</dbReference>
<feature type="modified residue" description="Phosphohistidine" evidence="1">
    <location>
        <position position="60"/>
    </location>
</feature>
<dbReference type="RefSeq" id="WP_088661339.1">
    <property type="nucleotide sequence ID" value="NZ_UHJL01000002.1"/>
</dbReference>
<accession>A0A380S4U9</accession>
<evidence type="ECO:0000313" key="4">
    <source>
        <dbReference type="Proteomes" id="UP000255423"/>
    </source>
</evidence>
<dbReference type="GO" id="GO:0004672">
    <property type="term" value="F:protein kinase activity"/>
    <property type="evidence" value="ECO:0007669"/>
    <property type="project" value="UniProtKB-ARBA"/>
</dbReference>
<dbReference type="SUPFAM" id="SSF47226">
    <property type="entry name" value="Histidine-containing phosphotransfer domain, HPT domain"/>
    <property type="match status" value="1"/>
</dbReference>
<gene>
    <name evidence="3" type="ORF">SAMN05661053_1632</name>
</gene>
<dbReference type="InterPro" id="IPR008207">
    <property type="entry name" value="Sig_transdc_His_kin_Hpt_dom"/>
</dbReference>
<proteinExistence type="predicted"/>
<dbReference type="PROSITE" id="PS50894">
    <property type="entry name" value="HPT"/>
    <property type="match status" value="1"/>
</dbReference>